<evidence type="ECO:0000256" key="4">
    <source>
        <dbReference type="SAM" id="MobiDB-lite"/>
    </source>
</evidence>
<dbReference type="STRING" id="39947.A0A0P0WLH8"/>
<evidence type="ECO:0000313" key="6">
    <source>
        <dbReference type="EMBL" id="BAS93670.1"/>
    </source>
</evidence>
<feature type="compositionally biased region" description="Low complexity" evidence="4">
    <location>
        <begin position="84"/>
        <end position="93"/>
    </location>
</feature>
<dbReference type="FunCoup" id="A0A0P0WLH8">
    <property type="interactions" value="272"/>
</dbReference>
<comment type="function">
    <text evidence="3">Component of the exocyst complex.</text>
</comment>
<dbReference type="GO" id="GO:0005546">
    <property type="term" value="F:phosphatidylinositol-4,5-bisphosphate binding"/>
    <property type="evidence" value="ECO:0007669"/>
    <property type="project" value="InterPro"/>
</dbReference>
<dbReference type="InParanoid" id="A0A0P0WLH8"/>
<dbReference type="GO" id="GO:0006887">
    <property type="term" value="P:exocytosis"/>
    <property type="evidence" value="ECO:0000318"/>
    <property type="project" value="GO_Central"/>
</dbReference>
<protein>
    <recommendedName>
        <fullName evidence="3">Exocyst subunit Exo70 family protein</fullName>
    </recommendedName>
</protein>
<sequence>SLRSDPLPRASLAPTADIAQASMETQLPTVMELDSSEPANFTQPSRRYSYLEKIRSLSVVSGEVAGWSSSASASSSRSARSSYYSSSMSSNASGGPHNHRYAPYSNSSPGDIDLHGAQDIARQMVHDGFMVNLIREFDRAPGPALERWFSELDVGWLLRSAAAADKEQSELGLADLVRRWTRGYTVMAEALSATQTKVAGVPAIILPQAQRDHNNIMCDQELEDDLRLQFARFVEATVSKMLAFVDALAAENTRLSIDNLSRLVGLCSCIYSCFYKCNVVVITDSEEIVDSELQCLGRKVVGAFIITTTTLCNAIESMAMVAEAVTPVLIGWDSCENFKQNAEIHEATRLIVDYVRLFWGYQSLRSNMRYLKWVQIPITMIPQMLINFEDQLEKISESFSDPSLRYLFLLNNSYFVREEFLEPSNYVFILPSGTTLKFMQYQEKYMLASWEPVLYCLHEKMPLWFPKHSSQLARFKSEFQKTFRHQKLWKVPNPRLRQKLREAIIDKVITGYKRYLEDHPELEKCSSDLQDMEDMVNELFEG</sequence>
<evidence type="ECO:0000256" key="3">
    <source>
        <dbReference type="RuleBase" id="RU365026"/>
    </source>
</evidence>
<dbReference type="PANTHER" id="PTHR12542">
    <property type="entry name" value="EXOCYST COMPLEX PROTEIN EXO70"/>
    <property type="match status" value="1"/>
</dbReference>
<dbReference type="eggNOG" id="KOG2344">
    <property type="taxonomic scope" value="Eukaryota"/>
</dbReference>
<dbReference type="SUPFAM" id="SSF74788">
    <property type="entry name" value="Cullin repeat-like"/>
    <property type="match status" value="1"/>
</dbReference>
<dbReference type="EMBL" id="AP014961">
    <property type="protein sequence ID" value="BAS93670.1"/>
    <property type="molecule type" value="Genomic_DNA"/>
</dbReference>
<evidence type="ECO:0000256" key="2">
    <source>
        <dbReference type="ARBA" id="ARBA00022448"/>
    </source>
</evidence>
<dbReference type="InterPro" id="IPR016159">
    <property type="entry name" value="Cullin_repeat-like_dom_sf"/>
</dbReference>
<dbReference type="Gene3D" id="1.20.1280.170">
    <property type="entry name" value="Exocyst complex component Exo70"/>
    <property type="match status" value="1"/>
</dbReference>
<dbReference type="SMR" id="A0A0P0WLH8"/>
<dbReference type="InterPro" id="IPR004140">
    <property type="entry name" value="Exo70"/>
</dbReference>
<dbReference type="AlphaFoldDB" id="A0A0P0WLH8"/>
<dbReference type="GO" id="GO:0015031">
    <property type="term" value="P:protein transport"/>
    <property type="evidence" value="ECO:0007669"/>
    <property type="project" value="UniProtKB-KW"/>
</dbReference>
<evidence type="ECO:0000256" key="1">
    <source>
        <dbReference type="ARBA" id="ARBA00006756"/>
    </source>
</evidence>
<dbReference type="Proteomes" id="UP000059680">
    <property type="component" value="Chromosome 5"/>
</dbReference>
<name>A0A0P0WLH8_ORYSJ</name>
<dbReference type="Pfam" id="PF03081">
    <property type="entry name" value="Exo70_C"/>
    <property type="match status" value="1"/>
</dbReference>
<comment type="similarity">
    <text evidence="1 3">Belongs to the EXO70 family.</text>
</comment>
<dbReference type="GO" id="GO:0000145">
    <property type="term" value="C:exocyst"/>
    <property type="evidence" value="ECO:0000318"/>
    <property type="project" value="GO_Central"/>
</dbReference>
<feature type="domain" description="Exocyst complex subunit Exo70 C-terminal" evidence="5">
    <location>
        <begin position="218"/>
        <end position="524"/>
    </location>
</feature>
<accession>A0A0P0WLH8</accession>
<evidence type="ECO:0000313" key="7">
    <source>
        <dbReference type="Proteomes" id="UP000059680"/>
    </source>
</evidence>
<dbReference type="OMA" id="CLHISHT"/>
<dbReference type="Gramene" id="Os05t0369300-01">
    <property type="protein sequence ID" value="Os05t0369300-01"/>
    <property type="gene ID" value="Os05g0369300"/>
</dbReference>
<keyword evidence="3" id="KW-0268">Exocytosis</keyword>
<evidence type="ECO:0000259" key="5">
    <source>
        <dbReference type="Pfam" id="PF03081"/>
    </source>
</evidence>
<dbReference type="PaxDb" id="39947-A0A0P0WLH8"/>
<keyword evidence="2 3" id="KW-0813">Transport</keyword>
<gene>
    <name evidence="6" type="ordered locus">Os05g0369300</name>
    <name evidence="6" type="ORF">OSNPB_050369300</name>
</gene>
<reference evidence="6 7" key="2">
    <citation type="journal article" date="2013" name="Plant Cell Physiol.">
        <title>Rice Annotation Project Database (RAP-DB): an integrative and interactive database for rice genomics.</title>
        <authorList>
            <person name="Sakai H."/>
            <person name="Lee S.S."/>
            <person name="Tanaka T."/>
            <person name="Numa H."/>
            <person name="Kim J."/>
            <person name="Kawahara Y."/>
            <person name="Wakimoto H."/>
            <person name="Yang C.C."/>
            <person name="Iwamoto M."/>
            <person name="Abe T."/>
            <person name="Yamada Y."/>
            <person name="Muto A."/>
            <person name="Inokuchi H."/>
            <person name="Ikemura T."/>
            <person name="Matsumoto T."/>
            <person name="Sasaki T."/>
            <person name="Itoh T."/>
        </authorList>
    </citation>
    <scope>NUCLEOTIDE SEQUENCE [LARGE SCALE GENOMIC DNA]</scope>
    <source>
        <strain evidence="7">cv. Nipponbare</strain>
    </source>
</reference>
<reference evidence="7" key="1">
    <citation type="journal article" date="2005" name="Nature">
        <title>The map-based sequence of the rice genome.</title>
        <authorList>
            <consortium name="International rice genome sequencing project (IRGSP)"/>
            <person name="Matsumoto T."/>
            <person name="Wu J."/>
            <person name="Kanamori H."/>
            <person name="Katayose Y."/>
            <person name="Fujisawa M."/>
            <person name="Namiki N."/>
            <person name="Mizuno H."/>
            <person name="Yamamoto K."/>
            <person name="Antonio B.A."/>
            <person name="Baba T."/>
            <person name="Sakata K."/>
            <person name="Nagamura Y."/>
            <person name="Aoki H."/>
            <person name="Arikawa K."/>
            <person name="Arita K."/>
            <person name="Bito T."/>
            <person name="Chiden Y."/>
            <person name="Fujitsuka N."/>
            <person name="Fukunaka R."/>
            <person name="Hamada M."/>
            <person name="Harada C."/>
            <person name="Hayashi A."/>
            <person name="Hijishita S."/>
            <person name="Honda M."/>
            <person name="Hosokawa S."/>
            <person name="Ichikawa Y."/>
            <person name="Idonuma A."/>
            <person name="Iijima M."/>
            <person name="Ikeda M."/>
            <person name="Ikeno M."/>
            <person name="Ito K."/>
            <person name="Ito S."/>
            <person name="Ito T."/>
            <person name="Ito Y."/>
            <person name="Ito Y."/>
            <person name="Iwabuchi A."/>
            <person name="Kamiya K."/>
            <person name="Karasawa W."/>
            <person name="Kurita K."/>
            <person name="Katagiri S."/>
            <person name="Kikuta A."/>
            <person name="Kobayashi H."/>
            <person name="Kobayashi N."/>
            <person name="Machita K."/>
            <person name="Maehara T."/>
            <person name="Masukawa M."/>
            <person name="Mizubayashi T."/>
            <person name="Mukai Y."/>
            <person name="Nagasaki H."/>
            <person name="Nagata Y."/>
            <person name="Naito S."/>
            <person name="Nakashima M."/>
            <person name="Nakama Y."/>
            <person name="Nakamichi Y."/>
            <person name="Nakamura M."/>
            <person name="Meguro A."/>
            <person name="Negishi M."/>
            <person name="Ohta I."/>
            <person name="Ohta T."/>
            <person name="Okamoto M."/>
            <person name="Ono N."/>
            <person name="Saji S."/>
            <person name="Sakaguchi M."/>
            <person name="Sakai K."/>
            <person name="Shibata M."/>
            <person name="Shimokawa T."/>
            <person name="Song J."/>
            <person name="Takazaki Y."/>
            <person name="Terasawa K."/>
            <person name="Tsugane M."/>
            <person name="Tsuji K."/>
            <person name="Ueda S."/>
            <person name="Waki K."/>
            <person name="Yamagata H."/>
            <person name="Yamamoto M."/>
            <person name="Yamamoto S."/>
            <person name="Yamane H."/>
            <person name="Yoshiki S."/>
            <person name="Yoshihara R."/>
            <person name="Yukawa K."/>
            <person name="Zhong H."/>
            <person name="Yano M."/>
            <person name="Yuan Q."/>
            <person name="Ouyang S."/>
            <person name="Liu J."/>
            <person name="Jones K.M."/>
            <person name="Gansberger K."/>
            <person name="Moffat K."/>
            <person name="Hill J."/>
            <person name="Bera J."/>
            <person name="Fadrosh D."/>
            <person name="Jin S."/>
            <person name="Johri S."/>
            <person name="Kim M."/>
            <person name="Overton L."/>
            <person name="Reardon M."/>
            <person name="Tsitrin T."/>
            <person name="Vuong H."/>
            <person name="Weaver B."/>
            <person name="Ciecko A."/>
            <person name="Tallon L."/>
            <person name="Jackson J."/>
            <person name="Pai G."/>
            <person name="Aken S.V."/>
            <person name="Utterback T."/>
            <person name="Reidmuller S."/>
            <person name="Feldblyum T."/>
            <person name="Hsiao J."/>
            <person name="Zismann V."/>
            <person name="Iobst S."/>
            <person name="de Vazeille A.R."/>
            <person name="Buell C.R."/>
            <person name="Ying K."/>
            <person name="Li Y."/>
            <person name="Lu T."/>
            <person name="Huang Y."/>
            <person name="Zhao Q."/>
            <person name="Feng Q."/>
            <person name="Zhang L."/>
            <person name="Zhu J."/>
            <person name="Weng Q."/>
            <person name="Mu J."/>
            <person name="Lu Y."/>
            <person name="Fan D."/>
            <person name="Liu Y."/>
            <person name="Guan J."/>
            <person name="Zhang Y."/>
            <person name="Yu S."/>
            <person name="Liu X."/>
            <person name="Zhang Y."/>
            <person name="Hong G."/>
            <person name="Han B."/>
            <person name="Choisne N."/>
            <person name="Demange N."/>
            <person name="Orjeda G."/>
            <person name="Samain S."/>
            <person name="Cattolico L."/>
            <person name="Pelletier E."/>
            <person name="Couloux A."/>
            <person name="Segurens B."/>
            <person name="Wincker P."/>
            <person name="D'Hont A."/>
            <person name="Scarpelli C."/>
            <person name="Weissenbach J."/>
            <person name="Salanoubat M."/>
            <person name="Quetier F."/>
            <person name="Yu Y."/>
            <person name="Kim H.R."/>
            <person name="Rambo T."/>
            <person name="Currie J."/>
            <person name="Collura K."/>
            <person name="Luo M."/>
            <person name="Yang T."/>
            <person name="Ammiraju J.S.S."/>
            <person name="Engler F."/>
            <person name="Soderlund C."/>
            <person name="Wing R.A."/>
            <person name="Palmer L.E."/>
            <person name="de la Bastide M."/>
            <person name="Spiegel L."/>
            <person name="Nascimento L."/>
            <person name="Zutavern T."/>
            <person name="O'Shaughnessy A."/>
            <person name="Dike S."/>
            <person name="Dedhia N."/>
            <person name="Preston R."/>
            <person name="Balija V."/>
            <person name="McCombie W.R."/>
            <person name="Chow T."/>
            <person name="Chen H."/>
            <person name="Chung M."/>
            <person name="Chen C."/>
            <person name="Shaw J."/>
            <person name="Wu H."/>
            <person name="Hsiao K."/>
            <person name="Chao Y."/>
            <person name="Chu M."/>
            <person name="Cheng C."/>
            <person name="Hour A."/>
            <person name="Lee P."/>
            <person name="Lin S."/>
            <person name="Lin Y."/>
            <person name="Liou J."/>
            <person name="Liu S."/>
            <person name="Hsing Y."/>
            <person name="Raghuvanshi S."/>
            <person name="Mohanty A."/>
            <person name="Bharti A.K."/>
            <person name="Gaur A."/>
            <person name="Gupta V."/>
            <person name="Kumar D."/>
            <person name="Ravi V."/>
            <person name="Vij S."/>
            <person name="Kapur A."/>
            <person name="Khurana P."/>
            <person name="Khurana P."/>
            <person name="Khurana J.P."/>
            <person name="Tyagi A.K."/>
            <person name="Gaikwad K."/>
            <person name="Singh A."/>
            <person name="Dalal V."/>
            <person name="Srivastava S."/>
            <person name="Dixit A."/>
            <person name="Pal A.K."/>
            <person name="Ghazi I.A."/>
            <person name="Yadav M."/>
            <person name="Pandit A."/>
            <person name="Bhargava A."/>
            <person name="Sureshbabu K."/>
            <person name="Batra K."/>
            <person name="Sharma T.R."/>
            <person name="Mohapatra T."/>
            <person name="Singh N.K."/>
            <person name="Messing J."/>
            <person name="Nelson A.B."/>
            <person name="Fuks G."/>
            <person name="Kavchok S."/>
            <person name="Keizer G."/>
            <person name="Linton E."/>
            <person name="Llaca V."/>
            <person name="Song R."/>
            <person name="Tanyolac B."/>
            <person name="Young S."/>
            <person name="Ho-Il K."/>
            <person name="Hahn J.H."/>
            <person name="Sangsakoo G."/>
            <person name="Vanavichit A."/>
            <person name="de Mattos Luiz.A.T."/>
            <person name="Zimmer P.D."/>
            <person name="Malone G."/>
            <person name="Dellagostin O."/>
            <person name="de Oliveira A.C."/>
            <person name="Bevan M."/>
            <person name="Bancroft I."/>
            <person name="Minx P."/>
            <person name="Cordum H."/>
            <person name="Wilson R."/>
            <person name="Cheng Z."/>
            <person name="Jin W."/>
            <person name="Jiang J."/>
            <person name="Leong S.A."/>
            <person name="Iwama H."/>
            <person name="Gojobori T."/>
            <person name="Itoh T."/>
            <person name="Niimura Y."/>
            <person name="Fujii Y."/>
            <person name="Habara T."/>
            <person name="Sakai H."/>
            <person name="Sato Y."/>
            <person name="Wilson G."/>
            <person name="Kumar K."/>
            <person name="McCouch S."/>
            <person name="Juretic N."/>
            <person name="Hoen D."/>
            <person name="Wright S."/>
            <person name="Bruskiewich R."/>
            <person name="Bureau T."/>
            <person name="Miyao A."/>
            <person name="Hirochika H."/>
            <person name="Nishikawa T."/>
            <person name="Kadowaki K."/>
            <person name="Sugiura M."/>
            <person name="Burr B."/>
            <person name="Sasaki T."/>
        </authorList>
    </citation>
    <scope>NUCLEOTIDE SEQUENCE [LARGE SCALE GENOMIC DNA]</scope>
    <source>
        <strain evidence="7">cv. Nipponbare</strain>
    </source>
</reference>
<keyword evidence="3" id="KW-0653">Protein transport</keyword>
<reference evidence="6 7" key="3">
    <citation type="journal article" date="2013" name="Rice">
        <title>Improvement of the Oryza sativa Nipponbare reference genome using next generation sequence and optical map data.</title>
        <authorList>
            <person name="Kawahara Y."/>
            <person name="de la Bastide M."/>
            <person name="Hamilton J.P."/>
            <person name="Kanamori H."/>
            <person name="McCombie W.R."/>
            <person name="Ouyang S."/>
            <person name="Schwartz D.C."/>
            <person name="Tanaka T."/>
            <person name="Wu J."/>
            <person name="Zhou S."/>
            <person name="Childs K.L."/>
            <person name="Davidson R.M."/>
            <person name="Lin H."/>
            <person name="Quesada-Ocampo L."/>
            <person name="Vaillancourt B."/>
            <person name="Sakai H."/>
            <person name="Lee S.S."/>
            <person name="Kim J."/>
            <person name="Numa H."/>
            <person name="Itoh T."/>
            <person name="Buell C.R."/>
            <person name="Matsumoto T."/>
        </authorList>
    </citation>
    <scope>NUCLEOTIDE SEQUENCE [LARGE SCALE GENOMIC DNA]</scope>
    <source>
        <strain evidence="7">cv. Nipponbare</strain>
    </source>
</reference>
<dbReference type="InterPro" id="IPR046364">
    <property type="entry name" value="Exo70_C"/>
</dbReference>
<proteinExistence type="inferred from homology"/>
<keyword evidence="7" id="KW-1185">Reference proteome</keyword>
<organism evidence="6 7">
    <name type="scientific">Oryza sativa subsp. japonica</name>
    <name type="common">Rice</name>
    <dbReference type="NCBI Taxonomy" id="39947"/>
    <lineage>
        <taxon>Eukaryota</taxon>
        <taxon>Viridiplantae</taxon>
        <taxon>Streptophyta</taxon>
        <taxon>Embryophyta</taxon>
        <taxon>Tracheophyta</taxon>
        <taxon>Spermatophyta</taxon>
        <taxon>Magnoliopsida</taxon>
        <taxon>Liliopsida</taxon>
        <taxon>Poales</taxon>
        <taxon>Poaceae</taxon>
        <taxon>BOP clade</taxon>
        <taxon>Oryzoideae</taxon>
        <taxon>Oryzeae</taxon>
        <taxon>Oryzinae</taxon>
        <taxon>Oryza</taxon>
        <taxon>Oryza sativa</taxon>
    </lineage>
</organism>
<dbReference type="PANTHER" id="PTHR12542:SF40">
    <property type="entry name" value="EXOCYST SUBUNIT EXO70 FAMILY PROTEIN"/>
    <property type="match status" value="1"/>
</dbReference>
<feature type="region of interest" description="Disordered" evidence="4">
    <location>
        <begin position="84"/>
        <end position="108"/>
    </location>
</feature>
<feature type="non-terminal residue" evidence="6">
    <location>
        <position position="1"/>
    </location>
</feature>